<keyword evidence="11" id="KW-1185">Reference proteome</keyword>
<organism evidence="10 11">
    <name type="scientific">Gemmiger formicilis</name>
    <dbReference type="NCBI Taxonomy" id="745368"/>
    <lineage>
        <taxon>Bacteria</taxon>
        <taxon>Bacillati</taxon>
        <taxon>Bacillota</taxon>
        <taxon>Clostridia</taxon>
        <taxon>Eubacteriales</taxon>
        <taxon>Gemmiger</taxon>
    </lineage>
</organism>
<dbReference type="InterPro" id="IPR019906">
    <property type="entry name" value="Ribosomal_uL6_bac-type"/>
</dbReference>
<dbReference type="GeneID" id="93337049"/>
<name>A0A1T4WGD4_9FIRM</name>
<dbReference type="Pfam" id="PF00347">
    <property type="entry name" value="Ribosomal_L6"/>
    <property type="match status" value="2"/>
</dbReference>
<dbReference type="InterPro" id="IPR036789">
    <property type="entry name" value="Ribosomal_uL6-like_a/b-dom_sf"/>
</dbReference>
<gene>
    <name evidence="6" type="primary">rplF</name>
    <name evidence="10" type="ORF">SAMN02745178_00559</name>
</gene>
<dbReference type="STRING" id="745368.SAMN02745178_00559"/>
<evidence type="ECO:0000256" key="8">
    <source>
        <dbReference type="RuleBase" id="RU003870"/>
    </source>
</evidence>
<evidence type="ECO:0000313" key="10">
    <source>
        <dbReference type="EMBL" id="SKA76267.1"/>
    </source>
</evidence>
<dbReference type="Gene3D" id="3.90.930.12">
    <property type="entry name" value="Ribosomal protein L6, alpha-beta domain"/>
    <property type="match status" value="2"/>
</dbReference>
<comment type="function">
    <text evidence="6 8">This protein binds to the 23S rRNA, and is important in its secondary structure. It is located near the subunit interface in the base of the L7/L12 stalk, and near the tRNA binding site of the peptidyltransferase center.</text>
</comment>
<dbReference type="RefSeq" id="WP_078783568.1">
    <property type="nucleotide sequence ID" value="NZ_CABIYV010000003.1"/>
</dbReference>
<keyword evidence="4 6" id="KW-0689">Ribosomal protein</keyword>
<dbReference type="InterPro" id="IPR020040">
    <property type="entry name" value="Ribosomal_uL6_a/b-dom"/>
</dbReference>
<feature type="domain" description="Large ribosomal subunit protein uL6 alpha-beta" evidence="9">
    <location>
        <begin position="93"/>
        <end position="166"/>
    </location>
</feature>
<dbReference type="InterPro" id="IPR000702">
    <property type="entry name" value="Ribosomal_uL6-like"/>
</dbReference>
<dbReference type="PROSITE" id="PS00525">
    <property type="entry name" value="RIBOSOMAL_L6_1"/>
    <property type="match status" value="1"/>
</dbReference>
<dbReference type="InterPro" id="IPR002358">
    <property type="entry name" value="Ribosomal_uL6_CS"/>
</dbReference>
<reference evidence="10 11" key="1">
    <citation type="submission" date="2017-02" db="EMBL/GenBank/DDBJ databases">
        <authorList>
            <person name="Peterson S.W."/>
        </authorList>
    </citation>
    <scope>NUCLEOTIDE SEQUENCE [LARGE SCALE GENOMIC DNA]</scope>
    <source>
        <strain evidence="10 11">ATCC 27749</strain>
    </source>
</reference>
<dbReference type="EMBL" id="FUYF01000002">
    <property type="protein sequence ID" value="SKA76267.1"/>
    <property type="molecule type" value="Genomic_DNA"/>
</dbReference>
<evidence type="ECO:0000256" key="1">
    <source>
        <dbReference type="ARBA" id="ARBA00009356"/>
    </source>
</evidence>
<protein>
    <recommendedName>
        <fullName evidence="6">Large ribosomal subunit protein uL6</fullName>
    </recommendedName>
</protein>
<accession>A0A1T4WGD4</accession>
<dbReference type="Proteomes" id="UP000190286">
    <property type="component" value="Unassembled WGS sequence"/>
</dbReference>
<feature type="domain" description="Large ribosomal subunit protein uL6 alpha-beta" evidence="9">
    <location>
        <begin position="11"/>
        <end position="84"/>
    </location>
</feature>
<keyword evidence="3 6" id="KW-0694">RNA-binding</keyword>
<keyword evidence="2 6" id="KW-0699">rRNA-binding</keyword>
<dbReference type="HAMAP" id="MF_01365_B">
    <property type="entry name" value="Ribosomal_uL6_B"/>
    <property type="match status" value="1"/>
</dbReference>
<dbReference type="SUPFAM" id="SSF56053">
    <property type="entry name" value="Ribosomal protein L6"/>
    <property type="match status" value="2"/>
</dbReference>
<dbReference type="AlphaFoldDB" id="A0A1T4WGD4"/>
<evidence type="ECO:0000256" key="7">
    <source>
        <dbReference type="RuleBase" id="RU003869"/>
    </source>
</evidence>
<dbReference type="PANTHER" id="PTHR11655:SF14">
    <property type="entry name" value="LARGE RIBOSOMAL SUBUNIT PROTEIN UL6M"/>
    <property type="match status" value="1"/>
</dbReference>
<dbReference type="NCBIfam" id="TIGR03654">
    <property type="entry name" value="L6_bact"/>
    <property type="match status" value="1"/>
</dbReference>
<evidence type="ECO:0000256" key="4">
    <source>
        <dbReference type="ARBA" id="ARBA00022980"/>
    </source>
</evidence>
<dbReference type="OrthoDB" id="9805007at2"/>
<dbReference type="GO" id="GO:0019843">
    <property type="term" value="F:rRNA binding"/>
    <property type="evidence" value="ECO:0007669"/>
    <property type="project" value="UniProtKB-UniRule"/>
</dbReference>
<sequence>MSRIGRKPIVIPAGVEVKVDAAEHAITVKGPKGTLHSKFHPLMTVAVEGNEILVTRPNDEKEARSLHGLTRTLIHNMVVGVTEGFRKDLEIQGVGYRAAKQGSKLTLTLGFSHPVEFEDTDTIKIELKDALHFSITGIDKQEVGQFAAEVRGVRPPEPYKGKGIRYVGEYVIRKEGKAGKGK</sequence>
<dbReference type="FunFam" id="3.90.930.12:FF:000002">
    <property type="entry name" value="50S ribosomal protein L6"/>
    <property type="match status" value="1"/>
</dbReference>
<dbReference type="FunFam" id="3.90.930.12:FF:000001">
    <property type="entry name" value="50S ribosomal protein L6"/>
    <property type="match status" value="1"/>
</dbReference>
<evidence type="ECO:0000256" key="5">
    <source>
        <dbReference type="ARBA" id="ARBA00023274"/>
    </source>
</evidence>
<dbReference type="GO" id="GO:0003735">
    <property type="term" value="F:structural constituent of ribosome"/>
    <property type="evidence" value="ECO:0007669"/>
    <property type="project" value="UniProtKB-UniRule"/>
</dbReference>
<dbReference type="GO" id="GO:0022625">
    <property type="term" value="C:cytosolic large ribosomal subunit"/>
    <property type="evidence" value="ECO:0007669"/>
    <property type="project" value="UniProtKB-UniRule"/>
</dbReference>
<evidence type="ECO:0000256" key="6">
    <source>
        <dbReference type="HAMAP-Rule" id="MF_01365"/>
    </source>
</evidence>
<dbReference type="PIRSF" id="PIRSF002162">
    <property type="entry name" value="Ribosomal_L6"/>
    <property type="match status" value="1"/>
</dbReference>
<comment type="subunit">
    <text evidence="6">Part of the 50S ribosomal subunit.</text>
</comment>
<evidence type="ECO:0000313" key="11">
    <source>
        <dbReference type="Proteomes" id="UP000190286"/>
    </source>
</evidence>
<dbReference type="PANTHER" id="PTHR11655">
    <property type="entry name" value="60S/50S RIBOSOMAL PROTEIN L6/L9"/>
    <property type="match status" value="1"/>
</dbReference>
<dbReference type="GO" id="GO:0002181">
    <property type="term" value="P:cytoplasmic translation"/>
    <property type="evidence" value="ECO:0007669"/>
    <property type="project" value="TreeGrafter"/>
</dbReference>
<evidence type="ECO:0000256" key="3">
    <source>
        <dbReference type="ARBA" id="ARBA00022884"/>
    </source>
</evidence>
<keyword evidence="5 6" id="KW-0687">Ribonucleoprotein</keyword>
<evidence type="ECO:0000259" key="9">
    <source>
        <dbReference type="Pfam" id="PF00347"/>
    </source>
</evidence>
<dbReference type="PRINTS" id="PR00059">
    <property type="entry name" value="RIBOSOMALL6"/>
</dbReference>
<proteinExistence type="inferred from homology"/>
<evidence type="ECO:0000256" key="2">
    <source>
        <dbReference type="ARBA" id="ARBA00022730"/>
    </source>
</evidence>
<comment type="similarity">
    <text evidence="1 6 7">Belongs to the universal ribosomal protein uL6 family.</text>
</comment>